<comment type="caution">
    <text evidence="3">The sequence shown here is derived from an EMBL/GenBank/DDBJ whole genome shotgun (WGS) entry which is preliminary data.</text>
</comment>
<dbReference type="EMBL" id="JAELVF020000001">
    <property type="protein sequence ID" value="MBU7596788.1"/>
    <property type="molecule type" value="Genomic_DNA"/>
</dbReference>
<name>A0A949JD29_9ACTN</name>
<dbReference type="SUPFAM" id="SSF53850">
    <property type="entry name" value="Periplasmic binding protein-like II"/>
    <property type="match status" value="1"/>
</dbReference>
<evidence type="ECO:0000256" key="1">
    <source>
        <dbReference type="SAM" id="MobiDB-lite"/>
    </source>
</evidence>
<feature type="region of interest" description="Disordered" evidence="1">
    <location>
        <begin position="33"/>
        <end position="92"/>
    </location>
</feature>
<keyword evidence="4" id="KW-1185">Reference proteome</keyword>
<evidence type="ECO:0000313" key="3">
    <source>
        <dbReference type="EMBL" id="MBU7596788.1"/>
    </source>
</evidence>
<dbReference type="Proteomes" id="UP000694501">
    <property type="component" value="Unassembled WGS sequence"/>
</dbReference>
<dbReference type="InterPro" id="IPR007210">
    <property type="entry name" value="ABC_Gly_betaine_transp_sub-bd"/>
</dbReference>
<evidence type="ECO:0000259" key="2">
    <source>
        <dbReference type="Pfam" id="PF04069"/>
    </source>
</evidence>
<reference evidence="3" key="1">
    <citation type="submission" date="2021-06" db="EMBL/GenBank/DDBJ databases">
        <title>Sequencing of actinobacteria type strains.</title>
        <authorList>
            <person name="Nguyen G.-S."/>
            <person name="Wentzel A."/>
        </authorList>
    </citation>
    <scope>NUCLEOTIDE SEQUENCE</scope>
    <source>
        <strain evidence="3">P38-E01</strain>
    </source>
</reference>
<accession>A0A949JD29</accession>
<feature type="domain" description="ABC-type glycine betaine transport system substrate-binding" evidence="2">
    <location>
        <begin position="87"/>
        <end position="230"/>
    </location>
</feature>
<sequence>MGIKGRIGWYVPRYLANSDRDVTRWQKLNDKAELFAADGGGEENSEGPGDGGPQDTATGEPESGGPGSTSTEGPGATDDGERRKGLLLQGDPSYKSHDQAIIDNLGLDLELEHLGSEDKQLEFMREAAKDEKPFLTYWWTPHWLESEVELAEVKLPEHYTGCDADPEKVACGYPETDLEKFHNADFDRNGGKAAAFLRNFTWGQEDQNEVARLIADDDMSLEAAGAKWAAENEAIWSRWLWDLEN</sequence>
<dbReference type="AlphaFoldDB" id="A0A949JD29"/>
<dbReference type="Pfam" id="PF04069">
    <property type="entry name" value="OpuAC"/>
    <property type="match status" value="1"/>
</dbReference>
<dbReference type="GO" id="GO:0043190">
    <property type="term" value="C:ATP-binding cassette (ABC) transporter complex"/>
    <property type="evidence" value="ECO:0007669"/>
    <property type="project" value="InterPro"/>
</dbReference>
<gene>
    <name evidence="3" type="ORF">JGS22_003825</name>
</gene>
<dbReference type="GO" id="GO:0022857">
    <property type="term" value="F:transmembrane transporter activity"/>
    <property type="evidence" value="ECO:0007669"/>
    <property type="project" value="InterPro"/>
</dbReference>
<dbReference type="Gene3D" id="3.40.190.10">
    <property type="entry name" value="Periplasmic binding protein-like II"/>
    <property type="match status" value="1"/>
</dbReference>
<protein>
    <recommendedName>
        <fullName evidence="2">ABC-type glycine betaine transport system substrate-binding domain-containing protein</fullName>
    </recommendedName>
</protein>
<evidence type="ECO:0000313" key="4">
    <source>
        <dbReference type="Proteomes" id="UP000694501"/>
    </source>
</evidence>
<organism evidence="3 4">
    <name type="scientific">Streptomyces tardus</name>
    <dbReference type="NCBI Taxonomy" id="2780544"/>
    <lineage>
        <taxon>Bacteria</taxon>
        <taxon>Bacillati</taxon>
        <taxon>Actinomycetota</taxon>
        <taxon>Actinomycetes</taxon>
        <taxon>Kitasatosporales</taxon>
        <taxon>Streptomycetaceae</taxon>
        <taxon>Streptomyces</taxon>
    </lineage>
</organism>
<proteinExistence type="predicted"/>